<feature type="domain" description="Myb-like" evidence="6">
    <location>
        <begin position="315"/>
        <end position="366"/>
    </location>
</feature>
<reference evidence="8 9" key="1">
    <citation type="submission" date="2019-05" db="EMBL/GenBank/DDBJ databases">
        <title>The compact genome of Giardia muris reveals important steps in the evolution of intestinal protozoan parasites.</title>
        <authorList>
            <person name="Xu F."/>
            <person name="Jimenez-Gonzalez A."/>
            <person name="Einarsson E."/>
            <person name="Astvaldsson A."/>
            <person name="Peirasmaki D."/>
            <person name="Eckmann L."/>
            <person name="Andersson J.O."/>
            <person name="Svard S.G."/>
            <person name="Jerlstrom-Hultqvist J."/>
        </authorList>
    </citation>
    <scope>NUCLEOTIDE SEQUENCE [LARGE SCALE GENOMIC DNA]</scope>
    <source>
        <strain evidence="8 9">Roberts-Thomson</strain>
    </source>
</reference>
<dbReference type="GO" id="GO:0000978">
    <property type="term" value="F:RNA polymerase II cis-regulatory region sequence-specific DNA binding"/>
    <property type="evidence" value="ECO:0007669"/>
    <property type="project" value="TreeGrafter"/>
</dbReference>
<dbReference type="SMART" id="SM00717">
    <property type="entry name" value="SANT"/>
    <property type="match status" value="2"/>
</dbReference>
<name>A0A4Z1SR39_GIAMU</name>
<dbReference type="InterPro" id="IPR001005">
    <property type="entry name" value="SANT/Myb"/>
</dbReference>
<keyword evidence="3" id="KW-0804">Transcription</keyword>
<feature type="domain" description="HTH myb-type" evidence="7">
    <location>
        <begin position="256"/>
        <end position="318"/>
    </location>
</feature>
<keyword evidence="1" id="KW-0805">Transcription regulation</keyword>
<evidence type="ECO:0000259" key="7">
    <source>
        <dbReference type="PROSITE" id="PS51294"/>
    </source>
</evidence>
<comment type="caution">
    <text evidence="8">The sequence shown here is derived from an EMBL/GenBank/DDBJ whole genome shotgun (WGS) entry which is preliminary data.</text>
</comment>
<evidence type="ECO:0000313" key="8">
    <source>
        <dbReference type="EMBL" id="TNJ28342.1"/>
    </source>
</evidence>
<dbReference type="Gene3D" id="1.10.10.60">
    <property type="entry name" value="Homeodomain-like"/>
    <property type="match status" value="2"/>
</dbReference>
<accession>A0A4Z1SR39</accession>
<dbReference type="InterPro" id="IPR009057">
    <property type="entry name" value="Homeodomain-like_sf"/>
</dbReference>
<evidence type="ECO:0000256" key="1">
    <source>
        <dbReference type="ARBA" id="ARBA00023015"/>
    </source>
</evidence>
<feature type="region of interest" description="Disordered" evidence="5">
    <location>
        <begin position="229"/>
        <end position="262"/>
    </location>
</feature>
<dbReference type="AlphaFoldDB" id="A0A4Z1SR39"/>
<dbReference type="SUPFAM" id="SSF46689">
    <property type="entry name" value="Homeodomain-like"/>
    <property type="match status" value="1"/>
</dbReference>
<dbReference type="GO" id="GO:0042795">
    <property type="term" value="P:snRNA transcription by RNA polymerase II"/>
    <property type="evidence" value="ECO:0007669"/>
    <property type="project" value="TreeGrafter"/>
</dbReference>
<evidence type="ECO:0000256" key="5">
    <source>
        <dbReference type="SAM" id="MobiDB-lite"/>
    </source>
</evidence>
<organism evidence="8 9">
    <name type="scientific">Giardia muris</name>
    <dbReference type="NCBI Taxonomy" id="5742"/>
    <lineage>
        <taxon>Eukaryota</taxon>
        <taxon>Metamonada</taxon>
        <taxon>Diplomonadida</taxon>
        <taxon>Hexamitidae</taxon>
        <taxon>Giardiinae</taxon>
        <taxon>Giardia</taxon>
    </lineage>
</organism>
<dbReference type="PANTHER" id="PTHR46621:SF1">
    <property type="entry name" value="SNRNA-ACTIVATING PROTEIN COMPLEX SUBUNIT 4"/>
    <property type="match status" value="1"/>
</dbReference>
<dbReference type="EMBL" id="VDLU01000002">
    <property type="protein sequence ID" value="TNJ28342.1"/>
    <property type="molecule type" value="Genomic_DNA"/>
</dbReference>
<dbReference type="Proteomes" id="UP000315496">
    <property type="component" value="Chromosome 2"/>
</dbReference>
<keyword evidence="4" id="KW-0539">Nucleus</keyword>
<gene>
    <name evidence="8" type="ORF">GMRT_14132</name>
</gene>
<evidence type="ECO:0000256" key="3">
    <source>
        <dbReference type="ARBA" id="ARBA00023163"/>
    </source>
</evidence>
<evidence type="ECO:0000256" key="2">
    <source>
        <dbReference type="ARBA" id="ARBA00023125"/>
    </source>
</evidence>
<proteinExistence type="predicted"/>
<dbReference type="CDD" id="cd00167">
    <property type="entry name" value="SANT"/>
    <property type="match status" value="2"/>
</dbReference>
<dbReference type="PROSITE" id="PS50090">
    <property type="entry name" value="MYB_LIKE"/>
    <property type="match status" value="2"/>
</dbReference>
<dbReference type="InterPro" id="IPR017930">
    <property type="entry name" value="Myb_dom"/>
</dbReference>
<sequence length="388" mass="43102">MAHSLVMWAPRPMDVFLGVTANPTALPRMFPPSSSNARVYRENHCCVSMRVIQLCPKMNSLHQSQMGDPSTAIGEPRSPLERLTLTPKSESAVHDIAKALIELLASTKPVSELVPSVMEDDLLARLRQAQSQPAVIETPPGTGLETLATEGEQINYQLTCHPMSMACQSICTPPMQMIPMPLINVPPGMYPAAPPGFMDPMYQQAYQMVPYVPVPIPVAPCSMPRRASTKKPVVVDSSESSDSSPPITPDTYRSRRNSSVSTAWTKDEDEALKQGVKLYNAKCWRKIAEYVHLKCKDAPKRTPDQCNQRWTRTINPVIVKGSWPPEEDELLIQAVKANAPRNWKGISAMLPSRTDVQIRGRLARLAPMLIEKNILTKEQLPPLARRKN</sequence>
<evidence type="ECO:0000313" key="9">
    <source>
        <dbReference type="Proteomes" id="UP000315496"/>
    </source>
</evidence>
<evidence type="ECO:0000259" key="6">
    <source>
        <dbReference type="PROSITE" id="PS50090"/>
    </source>
</evidence>
<evidence type="ECO:0000256" key="4">
    <source>
        <dbReference type="ARBA" id="ARBA00023242"/>
    </source>
</evidence>
<dbReference type="GO" id="GO:0042796">
    <property type="term" value="P:snRNA transcription by RNA polymerase III"/>
    <property type="evidence" value="ECO:0007669"/>
    <property type="project" value="TreeGrafter"/>
</dbReference>
<dbReference type="Pfam" id="PF13921">
    <property type="entry name" value="Myb_DNA-bind_6"/>
    <property type="match status" value="1"/>
</dbReference>
<keyword evidence="2" id="KW-0238">DNA-binding</keyword>
<dbReference type="InterPro" id="IPR051575">
    <property type="entry name" value="Myb-like_DNA-bd"/>
</dbReference>
<feature type="domain" description="HTH myb-type" evidence="7">
    <location>
        <begin position="319"/>
        <end position="370"/>
    </location>
</feature>
<keyword evidence="9" id="KW-1185">Reference proteome</keyword>
<feature type="compositionally biased region" description="Low complexity" evidence="5">
    <location>
        <begin position="232"/>
        <end position="245"/>
    </location>
</feature>
<dbReference type="PANTHER" id="PTHR46621">
    <property type="entry name" value="SNRNA-ACTIVATING PROTEIN COMPLEX SUBUNIT 4"/>
    <property type="match status" value="1"/>
</dbReference>
<protein>
    <submittedName>
        <fullName evidence="8">Myb 1-like protein</fullName>
    </submittedName>
</protein>
<dbReference type="VEuPathDB" id="GiardiaDB:GMRT_14132"/>
<feature type="domain" description="Myb-like" evidence="6">
    <location>
        <begin position="256"/>
        <end position="314"/>
    </location>
</feature>
<dbReference type="GO" id="GO:0001006">
    <property type="term" value="F:RNA polymerase III type 3 promoter sequence-specific DNA binding"/>
    <property type="evidence" value="ECO:0007669"/>
    <property type="project" value="TreeGrafter"/>
</dbReference>
<dbReference type="GO" id="GO:0019185">
    <property type="term" value="C:snRNA-activating protein complex"/>
    <property type="evidence" value="ECO:0007669"/>
    <property type="project" value="TreeGrafter"/>
</dbReference>
<dbReference type="OrthoDB" id="2143914at2759"/>
<dbReference type="PROSITE" id="PS51294">
    <property type="entry name" value="HTH_MYB"/>
    <property type="match status" value="2"/>
</dbReference>